<organism evidence="1 2">
    <name type="scientific">Xanthomonas dyei</name>
    <dbReference type="NCBI Taxonomy" id="743699"/>
    <lineage>
        <taxon>Bacteria</taxon>
        <taxon>Pseudomonadati</taxon>
        <taxon>Pseudomonadota</taxon>
        <taxon>Gammaproteobacteria</taxon>
        <taxon>Lysobacterales</taxon>
        <taxon>Lysobacteraceae</taxon>
        <taxon>Xanthomonas</taxon>
    </lineage>
</organism>
<proteinExistence type="predicted"/>
<evidence type="ECO:0000313" key="2">
    <source>
        <dbReference type="Proteomes" id="UP000238908"/>
    </source>
</evidence>
<dbReference type="AlphaFoldDB" id="A0A2S7C4B0"/>
<reference evidence="1 2" key="1">
    <citation type="submission" date="2016-08" db="EMBL/GenBank/DDBJ databases">
        <authorList>
            <person name="Seilhamer J.J."/>
        </authorList>
    </citation>
    <scope>NUCLEOTIDE SEQUENCE [LARGE SCALE GENOMIC DNA]</scope>
    <source>
        <strain evidence="1 2">CFBP7245</strain>
    </source>
</reference>
<dbReference type="Proteomes" id="UP000238908">
    <property type="component" value="Unassembled WGS sequence"/>
</dbReference>
<comment type="caution">
    <text evidence="1">The sequence shown here is derived from an EMBL/GenBank/DDBJ whole genome shotgun (WGS) entry which is preliminary data.</text>
</comment>
<sequence length="128" mass="14533">MNAAKELTWTYLQRVLRWWAGKGALQQTRSIEGAAPSPLAGHAVNPSLGARWRHPCRQRSRNRRGHRTREFAGGLLKSEEPDRTVANCSVETLCTDRLDWSLPAHRRRTLGGMDAATELTRTYLQRVL</sequence>
<dbReference type="EMBL" id="MDEE01000011">
    <property type="protein sequence ID" value="PPU56415.1"/>
    <property type="molecule type" value="Genomic_DNA"/>
</dbReference>
<evidence type="ECO:0000313" key="1">
    <source>
        <dbReference type="EMBL" id="PPU56415.1"/>
    </source>
</evidence>
<gene>
    <name evidence="1" type="ORF">XdyCFBP7245_09745</name>
</gene>
<protein>
    <submittedName>
        <fullName evidence="1">Uncharacterized protein</fullName>
    </submittedName>
</protein>
<name>A0A2S7C4B0_9XANT</name>
<accession>A0A2S7C4B0</accession>